<evidence type="ECO:0000313" key="2">
    <source>
        <dbReference type="EMBL" id="QUB76652.1"/>
    </source>
</evidence>
<keyword evidence="3" id="KW-1185">Reference proteome</keyword>
<dbReference type="Pfam" id="PF09994">
    <property type="entry name" value="T6SS_Tle1-like_cat"/>
    <property type="match status" value="1"/>
</dbReference>
<evidence type="ECO:0000259" key="1">
    <source>
        <dbReference type="Pfam" id="PF09994"/>
    </source>
</evidence>
<dbReference type="EMBL" id="CP072362">
    <property type="protein sequence ID" value="QUB76652.1"/>
    <property type="molecule type" value="Genomic_DNA"/>
</dbReference>
<protein>
    <submittedName>
        <fullName evidence="2">DUF2235 domain-containing protein</fullName>
    </submittedName>
</protein>
<accession>A0ABX7XT75</accession>
<dbReference type="PANTHER" id="PTHR33840">
    <property type="match status" value="1"/>
</dbReference>
<reference evidence="2 3" key="1">
    <citation type="submission" date="2021-03" db="EMBL/GenBank/DDBJ databases">
        <title>Human Oral Microbial Genomes.</title>
        <authorList>
            <person name="Johnston C.D."/>
            <person name="Chen T."/>
            <person name="Dewhirst F.E."/>
        </authorList>
    </citation>
    <scope>NUCLEOTIDE SEQUENCE [LARGE SCALE GENOMIC DNA]</scope>
    <source>
        <strain evidence="2 3">F0054</strain>
    </source>
</reference>
<proteinExistence type="predicted"/>
<feature type="domain" description="T6SS Phospholipase effector Tle1-like catalytic" evidence="1">
    <location>
        <begin position="216"/>
        <end position="333"/>
    </location>
</feature>
<gene>
    <name evidence="2" type="ORF">J5A58_13165</name>
</gene>
<dbReference type="RefSeq" id="WP_211808518.1">
    <property type="nucleotide sequence ID" value="NZ_CP072362.1"/>
</dbReference>
<organism evidence="2 3">
    <name type="scientific">Prevotella melaninogenica</name>
    <dbReference type="NCBI Taxonomy" id="28132"/>
    <lineage>
        <taxon>Bacteria</taxon>
        <taxon>Pseudomonadati</taxon>
        <taxon>Bacteroidota</taxon>
        <taxon>Bacteroidia</taxon>
        <taxon>Bacteroidales</taxon>
        <taxon>Prevotellaceae</taxon>
        <taxon>Prevotella</taxon>
    </lineage>
</organism>
<dbReference type="PANTHER" id="PTHR33840:SF1">
    <property type="entry name" value="TLE1 PHOSPHOLIPASE DOMAIN-CONTAINING PROTEIN"/>
    <property type="match status" value="1"/>
</dbReference>
<dbReference type="InterPro" id="IPR018712">
    <property type="entry name" value="Tle1-like_cat"/>
</dbReference>
<sequence length="519" mass="59771">MGQVYTGNELYSDKNKKERVINVSIAVFFDGTLNNKYNIEYRIDLQRKLAEQTKKINSKDFNYFKYSRCKEKLEKLSDSYYNAFTNVFHLWDIFFENKNVMKIYVEGPGSAEPATDSKGRRYSIGDEDASIKGAGLGTGKQGVNGKVKEACKLISSRLYKYQGTTKAQINLTIRAFGFSRGATAARRFVSIINDLSEKEESLSYVLQRDLSNLIINKIKVDFMGLFDTVSSYGFFYNLNSGFVNAIIKDNVKELKLSIPPSIPKVVHLVAVNEYREHYALTNIKSADNRGIEIYLPGAHSDVGGGYHQTEKENLYIGSSFPSDKDLEWKYSKSFIGWMTFDDLYKNRWINGWSYNTAKKRYLYLWDKKKYSQYKRENEHELKGLNPYRSVDNSFARIPLNIMYNLSSEYIPIAKNEIVNFKTQIKNYKQRTEQNKRMYDNIVYLIKAKALLEGYANKHKSLYKMEGRGFSFCGNKNERDILTGIRTKYIHLSANGETAGGGLVKINKPSEDNLRDIHKG</sequence>
<evidence type="ECO:0000313" key="3">
    <source>
        <dbReference type="Proteomes" id="UP000682195"/>
    </source>
</evidence>
<dbReference type="Proteomes" id="UP000682195">
    <property type="component" value="Chromosome 2"/>
</dbReference>
<name>A0ABX7XT75_9BACT</name>